<evidence type="ECO:0000256" key="4">
    <source>
        <dbReference type="ARBA" id="ARBA00035469"/>
    </source>
</evidence>
<keyword evidence="6" id="KW-1185">Reference proteome</keyword>
<evidence type="ECO:0000313" key="5">
    <source>
        <dbReference type="EnsemblMetazoa" id="GPAI001174-PA"/>
    </source>
</evidence>
<dbReference type="EnsemblMetazoa" id="GPAI001174-RA">
    <property type="protein sequence ID" value="GPAI001174-PA"/>
    <property type="gene ID" value="GPAI001174"/>
</dbReference>
<dbReference type="AlphaFoldDB" id="A0A1A9Z1V6"/>
<dbReference type="GO" id="GO:0003735">
    <property type="term" value="F:structural constituent of ribosome"/>
    <property type="evidence" value="ECO:0007669"/>
    <property type="project" value="InterPro"/>
</dbReference>
<dbReference type="InterPro" id="IPR002222">
    <property type="entry name" value="Ribosomal_uS19"/>
</dbReference>
<dbReference type="Pfam" id="PF00203">
    <property type="entry name" value="Ribosomal_S19"/>
    <property type="match status" value="1"/>
</dbReference>
<accession>A0A1A9Z1V6</accession>
<dbReference type="InterPro" id="IPR023575">
    <property type="entry name" value="Ribosomal_uS19_SF"/>
</dbReference>
<dbReference type="GO" id="GO:0022627">
    <property type="term" value="C:cytosolic small ribosomal subunit"/>
    <property type="evidence" value="ECO:0007669"/>
    <property type="project" value="TreeGrafter"/>
</dbReference>
<dbReference type="GO" id="GO:0000028">
    <property type="term" value="P:ribosomal small subunit assembly"/>
    <property type="evidence" value="ECO:0007669"/>
    <property type="project" value="TreeGrafter"/>
</dbReference>
<proteinExistence type="inferred from homology"/>
<keyword evidence="3" id="KW-0687">Ribonucleoprotein</keyword>
<name>A0A1A9Z1V6_GLOPL</name>
<reference evidence="5" key="2">
    <citation type="submission" date="2020-05" db="UniProtKB">
        <authorList>
            <consortium name="EnsemblMetazoa"/>
        </authorList>
    </citation>
    <scope>IDENTIFICATION</scope>
    <source>
        <strain evidence="5">IAEA</strain>
    </source>
</reference>
<evidence type="ECO:0000256" key="1">
    <source>
        <dbReference type="ARBA" id="ARBA00007345"/>
    </source>
</evidence>
<evidence type="ECO:0000313" key="6">
    <source>
        <dbReference type="Proteomes" id="UP000092445"/>
    </source>
</evidence>
<evidence type="ECO:0000256" key="3">
    <source>
        <dbReference type="ARBA" id="ARBA00023274"/>
    </source>
</evidence>
<evidence type="ECO:0000256" key="2">
    <source>
        <dbReference type="ARBA" id="ARBA00022980"/>
    </source>
</evidence>
<comment type="similarity">
    <text evidence="1">Belongs to the universal ribosomal protein uS19 family.</text>
</comment>
<dbReference type="GO" id="GO:0006412">
    <property type="term" value="P:translation"/>
    <property type="evidence" value="ECO:0007669"/>
    <property type="project" value="InterPro"/>
</dbReference>
<dbReference type="VEuPathDB" id="VectorBase:GPAI001174"/>
<protein>
    <recommendedName>
        <fullName evidence="4">40S ribosomal protein S15</fullName>
    </recommendedName>
</protein>
<dbReference type="STRING" id="7398.A0A1A9Z1V6"/>
<reference evidence="6" key="1">
    <citation type="submission" date="2014-03" db="EMBL/GenBank/DDBJ databases">
        <authorList>
            <person name="Aksoy S."/>
            <person name="Warren W."/>
            <person name="Wilson R.K."/>
        </authorList>
    </citation>
    <scope>NUCLEOTIDE SEQUENCE [LARGE SCALE GENOMIC DNA]</scope>
    <source>
        <strain evidence="6">IAEA</strain>
    </source>
</reference>
<organism evidence="5 6">
    <name type="scientific">Glossina pallidipes</name>
    <name type="common">Tsetse fly</name>
    <dbReference type="NCBI Taxonomy" id="7398"/>
    <lineage>
        <taxon>Eukaryota</taxon>
        <taxon>Metazoa</taxon>
        <taxon>Ecdysozoa</taxon>
        <taxon>Arthropoda</taxon>
        <taxon>Hexapoda</taxon>
        <taxon>Insecta</taxon>
        <taxon>Pterygota</taxon>
        <taxon>Neoptera</taxon>
        <taxon>Endopterygota</taxon>
        <taxon>Diptera</taxon>
        <taxon>Brachycera</taxon>
        <taxon>Muscomorpha</taxon>
        <taxon>Hippoboscoidea</taxon>
        <taxon>Glossinidae</taxon>
        <taxon>Glossina</taxon>
    </lineage>
</organism>
<dbReference type="PANTHER" id="PTHR11880">
    <property type="entry name" value="RIBOSOMAL PROTEIN S19P FAMILY MEMBER"/>
    <property type="match status" value="1"/>
</dbReference>
<dbReference type="Gene3D" id="3.30.860.10">
    <property type="entry name" value="30s Ribosomal Protein S19, Chain A"/>
    <property type="match status" value="1"/>
</dbReference>
<dbReference type="Proteomes" id="UP000092445">
    <property type="component" value="Unassembled WGS sequence"/>
</dbReference>
<dbReference type="PANTHER" id="PTHR11880:SF2">
    <property type="entry name" value="SMALL RIBOSOMAL SUBUNIT PROTEIN US19"/>
    <property type="match status" value="1"/>
</dbReference>
<keyword evidence="2" id="KW-0689">Ribosomal protein</keyword>
<dbReference type="SUPFAM" id="SSF54570">
    <property type="entry name" value="Ribosomal protein S19"/>
    <property type="match status" value="1"/>
</dbReference>
<sequence>MRFEEEITTRIDTKEIIGYLAKEIMPNAARFLYLITTRETIQNEEVVKKKRAFKKFTYRGVVLDLLLDMPKKVVIICNRARRSFFRDLKRKPMALIKKLRKAKKEAPPNEKPEIVKTYLRNMIVVPEMTGSIIGVYDSKNFGQVEIKGEMIVHYLERTLTYQVHEKVSC</sequence>